<accession>A0ABR2M9G3</accession>
<dbReference type="InterPro" id="IPR018253">
    <property type="entry name" value="DnaJ_domain_CS"/>
</dbReference>
<organism evidence="3 4">
    <name type="scientific">Platanthera guangdongensis</name>
    <dbReference type="NCBI Taxonomy" id="2320717"/>
    <lineage>
        <taxon>Eukaryota</taxon>
        <taxon>Viridiplantae</taxon>
        <taxon>Streptophyta</taxon>
        <taxon>Embryophyta</taxon>
        <taxon>Tracheophyta</taxon>
        <taxon>Spermatophyta</taxon>
        <taxon>Magnoliopsida</taxon>
        <taxon>Liliopsida</taxon>
        <taxon>Asparagales</taxon>
        <taxon>Orchidaceae</taxon>
        <taxon>Orchidoideae</taxon>
        <taxon>Orchideae</taxon>
        <taxon>Orchidinae</taxon>
        <taxon>Platanthera</taxon>
    </lineage>
</organism>
<feature type="region of interest" description="Disordered" evidence="1">
    <location>
        <begin position="219"/>
        <end position="256"/>
    </location>
</feature>
<dbReference type="PANTHER" id="PTHR44137:SF32">
    <property type="entry name" value="DNAJ HEAT SHOCK AMINO-TERMINAL DOMAIN PROTEIN"/>
    <property type="match status" value="1"/>
</dbReference>
<feature type="region of interest" description="Disordered" evidence="1">
    <location>
        <begin position="280"/>
        <end position="306"/>
    </location>
</feature>
<dbReference type="SUPFAM" id="SSF46565">
    <property type="entry name" value="Chaperone J-domain"/>
    <property type="match status" value="1"/>
</dbReference>
<dbReference type="EMBL" id="JBBWWR010000010">
    <property type="protein sequence ID" value="KAK8960555.1"/>
    <property type="molecule type" value="Genomic_DNA"/>
</dbReference>
<gene>
    <name evidence="3" type="primary">ATJ10</name>
    <name evidence="3" type="ORF">KSP40_PGU014493</name>
</gene>
<dbReference type="PROSITE" id="PS50076">
    <property type="entry name" value="DNAJ_2"/>
    <property type="match status" value="1"/>
</dbReference>
<dbReference type="Gene3D" id="1.10.287.110">
    <property type="entry name" value="DnaJ domain"/>
    <property type="match status" value="1"/>
</dbReference>
<dbReference type="Proteomes" id="UP001412067">
    <property type="component" value="Unassembled WGS sequence"/>
</dbReference>
<dbReference type="InterPro" id="IPR036869">
    <property type="entry name" value="J_dom_sf"/>
</dbReference>
<comment type="caution">
    <text evidence="3">The sequence shown here is derived from an EMBL/GenBank/DDBJ whole genome shotgun (WGS) entry which is preliminary data.</text>
</comment>
<evidence type="ECO:0000313" key="4">
    <source>
        <dbReference type="Proteomes" id="UP001412067"/>
    </source>
</evidence>
<evidence type="ECO:0000256" key="1">
    <source>
        <dbReference type="SAM" id="MobiDB-lite"/>
    </source>
</evidence>
<dbReference type="PANTHER" id="PTHR44137">
    <property type="entry name" value="BNAC03G44070D PROTEIN"/>
    <property type="match status" value="1"/>
</dbReference>
<dbReference type="Pfam" id="PF23551">
    <property type="entry name" value="Zn_ribbon_20"/>
    <property type="match status" value="1"/>
</dbReference>
<name>A0ABR2M9G3_9ASPA</name>
<feature type="domain" description="J" evidence="2">
    <location>
        <begin position="66"/>
        <end position="130"/>
    </location>
</feature>
<dbReference type="PRINTS" id="PR00625">
    <property type="entry name" value="JDOMAIN"/>
</dbReference>
<dbReference type="Pfam" id="PF11926">
    <property type="entry name" value="DUF3444"/>
    <property type="match status" value="1"/>
</dbReference>
<reference evidence="3 4" key="1">
    <citation type="journal article" date="2022" name="Nat. Plants">
        <title>Genomes of leafy and leafless Platanthera orchids illuminate the evolution of mycoheterotrophy.</title>
        <authorList>
            <person name="Li M.H."/>
            <person name="Liu K.W."/>
            <person name="Li Z."/>
            <person name="Lu H.C."/>
            <person name="Ye Q.L."/>
            <person name="Zhang D."/>
            <person name="Wang J.Y."/>
            <person name="Li Y.F."/>
            <person name="Zhong Z.M."/>
            <person name="Liu X."/>
            <person name="Yu X."/>
            <person name="Liu D.K."/>
            <person name="Tu X.D."/>
            <person name="Liu B."/>
            <person name="Hao Y."/>
            <person name="Liao X.Y."/>
            <person name="Jiang Y.T."/>
            <person name="Sun W.H."/>
            <person name="Chen J."/>
            <person name="Chen Y.Q."/>
            <person name="Ai Y."/>
            <person name="Zhai J.W."/>
            <person name="Wu S.S."/>
            <person name="Zhou Z."/>
            <person name="Hsiao Y.Y."/>
            <person name="Wu W.L."/>
            <person name="Chen Y.Y."/>
            <person name="Lin Y.F."/>
            <person name="Hsu J.L."/>
            <person name="Li C.Y."/>
            <person name="Wang Z.W."/>
            <person name="Zhao X."/>
            <person name="Zhong W.Y."/>
            <person name="Ma X.K."/>
            <person name="Ma L."/>
            <person name="Huang J."/>
            <person name="Chen G.Z."/>
            <person name="Huang M.Z."/>
            <person name="Huang L."/>
            <person name="Peng D.H."/>
            <person name="Luo Y.B."/>
            <person name="Zou S.Q."/>
            <person name="Chen S.P."/>
            <person name="Lan S."/>
            <person name="Tsai W.C."/>
            <person name="Van de Peer Y."/>
            <person name="Liu Z.J."/>
        </authorList>
    </citation>
    <scope>NUCLEOTIDE SEQUENCE [LARGE SCALE GENOMIC DNA]</scope>
    <source>
        <strain evidence="3">Lor288</strain>
    </source>
</reference>
<evidence type="ECO:0000259" key="2">
    <source>
        <dbReference type="PROSITE" id="PS50076"/>
    </source>
</evidence>
<dbReference type="SMART" id="SM00271">
    <property type="entry name" value="DnaJ"/>
    <property type="match status" value="1"/>
</dbReference>
<dbReference type="InterPro" id="IPR024593">
    <property type="entry name" value="DUF3444"/>
</dbReference>
<protein>
    <submittedName>
        <fullName evidence="3">Chaperone protein dnaJ 10</fullName>
    </submittedName>
</protein>
<proteinExistence type="predicted"/>
<sequence>MEGGKDEALQVKFLAELKFTEKDYVGAKKLALKAQNLFPSLEEISQMITILDVYLASETKVNGEKDWYAVLHVDSSADEETVKNHYRKLALMLHPDRNRSAGAEGAFQLVSQAWSVLSDKNQKMLYDQRTFHPSKDSSTPGFENNGFYQFSGNASAKARIQHSNSNRPPYRPQAETFWTSCDRCCMQYEFHSLYLNKSLLCPKCKQPFLATELPAPPTRLCNPHQWSSKQKKKSVKSKRPHRNLSPPTGMAVSGLHHGLNTQSFTNQNIQYPPFSGVGANGLSTGMTQSPNAAHQTYKAKRQREDTHTTVRREEALRRKLLRRTFIGNQLVGVFADKSTTKIGDVSGNHIAPDQRASNVGCNRNTISERDYSKSKLSPRSMIFSRAYTHADVRAILIEKAKNGILKKLSELYSAEATKTKNNDMMVKKQKCKEAKGTNLVDRKNLKYNVHGESDDMQIHDFSRSYNKEVHDKKLCHYDGSDDSKKQVNHHLSIDVPDPDFHDFDSDRTEIAFRADQVWATYDDDDGMPRYYAFIQKVLSVKPFKARISFLTSKSNAEFGALDWISSGFPKTCGDFRVGRHLVANKINIFSHHVKWEKGYRGVVRVLPRKGDIWALYRNWHASWSELTPDDVIHKYEMVEVLEDYSKDRGISVAPLVKVAGFKTVFLKHMDPNENRRIPKEEMFRFSHQVPSYLLTGEEAQNAPKGCLELDPAATSLDLLQVLTETKDEDVMDDAEREFVVDHGVPCPISDLVPVIQPQFRTTKRALRDSDFWTEMMILDGAPSEFGTSADPSLVGLKKASECDQKAD</sequence>
<dbReference type="Pfam" id="PF00226">
    <property type="entry name" value="DnaJ"/>
    <property type="match status" value="1"/>
</dbReference>
<dbReference type="InterPro" id="IPR056988">
    <property type="entry name" value="Zn_ribbon_pln"/>
</dbReference>
<feature type="compositionally biased region" description="Polar residues" evidence="1">
    <location>
        <begin position="281"/>
        <end position="294"/>
    </location>
</feature>
<dbReference type="PROSITE" id="PS00636">
    <property type="entry name" value="DNAJ_1"/>
    <property type="match status" value="1"/>
</dbReference>
<feature type="compositionally biased region" description="Basic residues" evidence="1">
    <location>
        <begin position="229"/>
        <end position="242"/>
    </location>
</feature>
<keyword evidence="4" id="KW-1185">Reference proteome</keyword>
<dbReference type="InterPro" id="IPR001623">
    <property type="entry name" value="DnaJ_domain"/>
</dbReference>
<evidence type="ECO:0000313" key="3">
    <source>
        <dbReference type="EMBL" id="KAK8960555.1"/>
    </source>
</evidence>
<dbReference type="CDD" id="cd06257">
    <property type="entry name" value="DnaJ"/>
    <property type="match status" value="1"/>
</dbReference>